<keyword evidence="3" id="KW-1185">Reference proteome</keyword>
<dbReference type="AlphaFoldDB" id="A0A8T0HKR2"/>
<accession>A0A8T0HKR2</accession>
<gene>
    <name evidence="2" type="ORF">KC19_VG007400</name>
</gene>
<dbReference type="EMBL" id="CM026426">
    <property type="protein sequence ID" value="KAG0571383.1"/>
    <property type="molecule type" value="Genomic_DNA"/>
</dbReference>
<evidence type="ECO:0000313" key="2">
    <source>
        <dbReference type="EMBL" id="KAG0571382.1"/>
    </source>
</evidence>
<proteinExistence type="predicted"/>
<sequence length="278" mass="30844">MQSSTRVASTEEDINVPVIGMNVIPDQTVETTTVTVSAAAAAESHRRLTGNEVSITYEREELDDDTTLAIMFSSPKCDKGNFEEIMVSDVNVYRSRDPLHQVFQCVDVAEHGVAVKASQTDEEDAEMYEKPKCRASFYIIDRTSSTKADGEKDNNAVKTSRVDALPVRPLLARLNEEQRTFTPLQRWEYENGFPVAGVTDTRERARSVGLAPDTDDPAVQPKRRKVQCATDPPKYSFHEPVNILSGDGEEINSPKSPMPSCNGDSSKQVSRKGKEKEE</sequence>
<dbReference type="EMBL" id="CM026426">
    <property type="protein sequence ID" value="KAG0571382.1"/>
    <property type="molecule type" value="Genomic_DNA"/>
</dbReference>
<feature type="region of interest" description="Disordered" evidence="1">
    <location>
        <begin position="200"/>
        <end position="278"/>
    </location>
</feature>
<dbReference type="Proteomes" id="UP000822688">
    <property type="component" value="Chromosome V"/>
</dbReference>
<evidence type="ECO:0000313" key="3">
    <source>
        <dbReference type="Proteomes" id="UP000822688"/>
    </source>
</evidence>
<comment type="caution">
    <text evidence="2">The sequence shown here is derived from an EMBL/GenBank/DDBJ whole genome shotgun (WGS) entry which is preliminary data.</text>
</comment>
<reference evidence="2" key="1">
    <citation type="submission" date="2020-06" db="EMBL/GenBank/DDBJ databases">
        <title>WGS assembly of Ceratodon purpureus strain R40.</title>
        <authorList>
            <person name="Carey S.B."/>
            <person name="Jenkins J."/>
            <person name="Shu S."/>
            <person name="Lovell J.T."/>
            <person name="Sreedasyam A."/>
            <person name="Maumus F."/>
            <person name="Tiley G.P."/>
            <person name="Fernandez-Pozo N."/>
            <person name="Barry K."/>
            <person name="Chen C."/>
            <person name="Wang M."/>
            <person name="Lipzen A."/>
            <person name="Daum C."/>
            <person name="Saski C.A."/>
            <person name="Payton A.C."/>
            <person name="Mcbreen J.C."/>
            <person name="Conrad R.E."/>
            <person name="Kollar L.M."/>
            <person name="Olsson S."/>
            <person name="Huttunen S."/>
            <person name="Landis J.B."/>
            <person name="Wickett N.J."/>
            <person name="Johnson M.G."/>
            <person name="Rensing S.A."/>
            <person name="Grimwood J."/>
            <person name="Schmutz J."/>
            <person name="Mcdaniel S.F."/>
        </authorList>
    </citation>
    <scope>NUCLEOTIDE SEQUENCE</scope>
    <source>
        <strain evidence="2">R40</strain>
    </source>
</reference>
<protein>
    <submittedName>
        <fullName evidence="2">Uncharacterized protein</fullName>
    </submittedName>
</protein>
<organism evidence="2 3">
    <name type="scientific">Ceratodon purpureus</name>
    <name type="common">Fire moss</name>
    <name type="synonym">Dicranum purpureum</name>
    <dbReference type="NCBI Taxonomy" id="3225"/>
    <lineage>
        <taxon>Eukaryota</taxon>
        <taxon>Viridiplantae</taxon>
        <taxon>Streptophyta</taxon>
        <taxon>Embryophyta</taxon>
        <taxon>Bryophyta</taxon>
        <taxon>Bryophytina</taxon>
        <taxon>Bryopsida</taxon>
        <taxon>Dicranidae</taxon>
        <taxon>Pseudoditrichales</taxon>
        <taxon>Ditrichaceae</taxon>
        <taxon>Ceratodon</taxon>
    </lineage>
</organism>
<name>A0A8T0HKR2_CERPU</name>
<evidence type="ECO:0000256" key="1">
    <source>
        <dbReference type="SAM" id="MobiDB-lite"/>
    </source>
</evidence>